<evidence type="ECO:0000313" key="4">
    <source>
        <dbReference type="Proteomes" id="UP000813444"/>
    </source>
</evidence>
<feature type="transmembrane region" description="Helical" evidence="2">
    <location>
        <begin position="268"/>
        <end position="290"/>
    </location>
</feature>
<proteinExistence type="predicted"/>
<reference evidence="3" key="1">
    <citation type="journal article" date="2021" name="Nat. Commun.">
        <title>Genetic determinants of endophytism in the Arabidopsis root mycobiome.</title>
        <authorList>
            <person name="Mesny F."/>
            <person name="Miyauchi S."/>
            <person name="Thiergart T."/>
            <person name="Pickel B."/>
            <person name="Atanasova L."/>
            <person name="Karlsson M."/>
            <person name="Huettel B."/>
            <person name="Barry K.W."/>
            <person name="Haridas S."/>
            <person name="Chen C."/>
            <person name="Bauer D."/>
            <person name="Andreopoulos W."/>
            <person name="Pangilinan J."/>
            <person name="LaButti K."/>
            <person name="Riley R."/>
            <person name="Lipzen A."/>
            <person name="Clum A."/>
            <person name="Drula E."/>
            <person name="Henrissat B."/>
            <person name="Kohler A."/>
            <person name="Grigoriev I.V."/>
            <person name="Martin F.M."/>
            <person name="Hacquard S."/>
        </authorList>
    </citation>
    <scope>NUCLEOTIDE SEQUENCE</scope>
    <source>
        <strain evidence="3">MPI-CAGE-CH-0235</strain>
    </source>
</reference>
<dbReference type="OrthoDB" id="4480814at2759"/>
<evidence type="ECO:0000256" key="1">
    <source>
        <dbReference type="SAM" id="MobiDB-lite"/>
    </source>
</evidence>
<dbReference type="GO" id="GO:0005886">
    <property type="term" value="C:plasma membrane"/>
    <property type="evidence" value="ECO:0007669"/>
    <property type="project" value="InterPro"/>
</dbReference>
<feature type="transmembrane region" description="Helical" evidence="2">
    <location>
        <begin position="220"/>
        <end position="248"/>
    </location>
</feature>
<dbReference type="Pfam" id="PF06687">
    <property type="entry name" value="SUR7"/>
    <property type="match status" value="1"/>
</dbReference>
<dbReference type="Proteomes" id="UP000813444">
    <property type="component" value="Unassembled WGS sequence"/>
</dbReference>
<keyword evidence="2" id="KW-0812">Transmembrane</keyword>
<dbReference type="PANTHER" id="PTHR28019:SF3">
    <property type="entry name" value="INTEGRAL MEMBRANE PROTEIN (AFU_ORTHOLOGUE AFUA_6G07470)"/>
    <property type="match status" value="1"/>
</dbReference>
<keyword evidence="2" id="KW-0472">Membrane</keyword>
<accession>A0A8K0STJ6</accession>
<gene>
    <name evidence="3" type="ORF">B0I35DRAFT_430786</name>
</gene>
<evidence type="ECO:0000256" key="2">
    <source>
        <dbReference type="SAM" id="Phobius"/>
    </source>
</evidence>
<feature type="transmembrane region" description="Helical" evidence="2">
    <location>
        <begin position="187"/>
        <end position="208"/>
    </location>
</feature>
<dbReference type="PANTHER" id="PTHR28019">
    <property type="entry name" value="CELL MEMBRANE PROTEIN YLR413W-RELATED"/>
    <property type="match status" value="1"/>
</dbReference>
<dbReference type="EMBL" id="JAGPNK010000006">
    <property type="protein sequence ID" value="KAH7320177.1"/>
    <property type="molecule type" value="Genomic_DNA"/>
</dbReference>
<sequence>MAGGRFVCVLLPLLLTLAAIVAFMVAALTGVAHNDLYLFHLDVEDLSIDRFTLENLVDDLGIDDRVNETLSDANDRISDAADRLGDDIGDLGQRIGGSRLMIRQDTQQDNITAATLGLSKSYDVSFWGYCYVDQSDDRHCTDTDVNWAMNTLNDTYMGEFTTPTGVRVEFPDEITGPLRAFRQLSRWTGIAVIVALVVLGAELVIGILSNFSRIISCITYIIGLLAIVMTGVAAGLATAQAVVVVGAVEATARRYGVRGSINGRFLSIVWIGFAFTLAASLFWLFTICCCKNERSSRRSRRSRRGSDGEKFLPTEGAYRPVGNDHEMTSGSGFYQPPPPATQYNSQTQYGAPRGADRSDIAYEPYSHRV</sequence>
<organism evidence="3 4">
    <name type="scientific">Stachybotrys elegans</name>
    <dbReference type="NCBI Taxonomy" id="80388"/>
    <lineage>
        <taxon>Eukaryota</taxon>
        <taxon>Fungi</taxon>
        <taxon>Dikarya</taxon>
        <taxon>Ascomycota</taxon>
        <taxon>Pezizomycotina</taxon>
        <taxon>Sordariomycetes</taxon>
        <taxon>Hypocreomycetidae</taxon>
        <taxon>Hypocreales</taxon>
        <taxon>Stachybotryaceae</taxon>
        <taxon>Stachybotrys</taxon>
    </lineage>
</organism>
<dbReference type="GO" id="GO:0031505">
    <property type="term" value="P:fungal-type cell wall organization"/>
    <property type="evidence" value="ECO:0007669"/>
    <property type="project" value="TreeGrafter"/>
</dbReference>
<dbReference type="GO" id="GO:0051285">
    <property type="term" value="C:cell cortex of cell tip"/>
    <property type="evidence" value="ECO:0007669"/>
    <property type="project" value="TreeGrafter"/>
</dbReference>
<comment type="caution">
    <text evidence="3">The sequence shown here is derived from an EMBL/GenBank/DDBJ whole genome shotgun (WGS) entry which is preliminary data.</text>
</comment>
<dbReference type="InterPro" id="IPR009571">
    <property type="entry name" value="SUR7/Rim9-like_fungi"/>
</dbReference>
<protein>
    <submittedName>
        <fullName evidence="3">Integral membrane protein</fullName>
    </submittedName>
</protein>
<keyword evidence="2" id="KW-1133">Transmembrane helix</keyword>
<keyword evidence="4" id="KW-1185">Reference proteome</keyword>
<dbReference type="AlphaFoldDB" id="A0A8K0STJ6"/>
<evidence type="ECO:0000313" key="3">
    <source>
        <dbReference type="EMBL" id="KAH7320177.1"/>
    </source>
</evidence>
<dbReference type="InterPro" id="IPR052413">
    <property type="entry name" value="SUR7_domain"/>
</dbReference>
<feature type="region of interest" description="Disordered" evidence="1">
    <location>
        <begin position="298"/>
        <end position="358"/>
    </location>
</feature>
<name>A0A8K0STJ6_9HYPO</name>